<keyword evidence="2" id="KW-1185">Reference proteome</keyword>
<accession>A0ABT1IPJ4</accession>
<sequence length="230" mass="24739">MRNLAHPALKVLDAFCCAGGAGTGYHRAGFDVTGIDINPQPNYPHRFVQGDAVEYIREHGAEFDFIHASPPCQAGCTLTAGTNKGRVYPQLIPPARAALESTGRPWVMENVLGAPIRRDITLCGEMFGLAVVRHRGFEAGGGLVLDQPEHRPHRGRVAGMRHGKWYQGPYFAVYGNGGGKGTVQQWQHAMGIHWTADRRELAEAIPPAYTELIGRQAAAQLGAGPAALAA</sequence>
<keyword evidence="1" id="KW-0489">Methyltransferase</keyword>
<proteinExistence type="predicted"/>
<name>A0ABT1IPJ4_9ACTN</name>
<evidence type="ECO:0000313" key="2">
    <source>
        <dbReference type="Proteomes" id="UP001206483"/>
    </source>
</evidence>
<reference evidence="1 2" key="1">
    <citation type="submission" date="2022-06" db="EMBL/GenBank/DDBJ databases">
        <title>Sequencing the genomes of 1000 actinobacteria strains.</title>
        <authorList>
            <person name="Klenk H.-P."/>
        </authorList>
    </citation>
    <scope>NUCLEOTIDE SEQUENCE [LARGE SCALE GENOMIC DNA]</scope>
    <source>
        <strain evidence="1 2">DSM 41656</strain>
    </source>
</reference>
<keyword evidence="1" id="KW-0808">Transferase</keyword>
<organism evidence="1 2">
    <name type="scientific">Kitasatospora paracochleata</name>
    <dbReference type="NCBI Taxonomy" id="58354"/>
    <lineage>
        <taxon>Bacteria</taxon>
        <taxon>Bacillati</taxon>
        <taxon>Actinomycetota</taxon>
        <taxon>Actinomycetes</taxon>
        <taxon>Kitasatosporales</taxon>
        <taxon>Streptomycetaceae</taxon>
        <taxon>Kitasatospora</taxon>
    </lineage>
</organism>
<evidence type="ECO:0000313" key="1">
    <source>
        <dbReference type="EMBL" id="MCP2306929.1"/>
    </source>
</evidence>
<dbReference type="Gene3D" id="3.40.50.150">
    <property type="entry name" value="Vaccinia Virus protein VP39"/>
    <property type="match status" value="1"/>
</dbReference>
<dbReference type="SUPFAM" id="SSF53335">
    <property type="entry name" value="S-adenosyl-L-methionine-dependent methyltransferases"/>
    <property type="match status" value="1"/>
</dbReference>
<gene>
    <name evidence="1" type="ORF">FHR36_000021</name>
</gene>
<dbReference type="RefSeq" id="WP_253792660.1">
    <property type="nucleotide sequence ID" value="NZ_BAAAUB010000039.1"/>
</dbReference>
<comment type="caution">
    <text evidence="1">The sequence shown here is derived from an EMBL/GenBank/DDBJ whole genome shotgun (WGS) entry which is preliminary data.</text>
</comment>
<dbReference type="EMBL" id="JAMZDX010000001">
    <property type="protein sequence ID" value="MCP2306929.1"/>
    <property type="molecule type" value="Genomic_DNA"/>
</dbReference>
<dbReference type="GO" id="GO:0003886">
    <property type="term" value="F:DNA (cytosine-5-)-methyltransferase activity"/>
    <property type="evidence" value="ECO:0007669"/>
    <property type="project" value="UniProtKB-EC"/>
</dbReference>
<dbReference type="InterPro" id="IPR029063">
    <property type="entry name" value="SAM-dependent_MTases_sf"/>
</dbReference>
<dbReference type="EC" id="2.1.1.37" evidence="1"/>
<dbReference type="Proteomes" id="UP001206483">
    <property type="component" value="Unassembled WGS sequence"/>
</dbReference>
<protein>
    <submittedName>
        <fullName evidence="1">DNA (Cytosine-5)-methyltransferase 1</fullName>
        <ecNumber evidence="1">2.1.1.37</ecNumber>
    </submittedName>
</protein>
<dbReference type="GO" id="GO:0032259">
    <property type="term" value="P:methylation"/>
    <property type="evidence" value="ECO:0007669"/>
    <property type="project" value="UniProtKB-KW"/>
</dbReference>